<reference evidence="3 4" key="1">
    <citation type="submission" date="2018-03" db="EMBL/GenBank/DDBJ databases">
        <authorList>
            <person name="Fogelqvist J."/>
        </authorList>
    </citation>
    <scope>NUCLEOTIDE SEQUENCE [LARGE SCALE GENOMIC DNA]</scope>
</reference>
<keyword evidence="3" id="KW-0496">Mitochondrion</keyword>
<gene>
    <name evidence="3" type="ORF">PLBR_LOCUS6909</name>
</gene>
<feature type="chain" id="PRO_5017946612" description="THH1/TOM1/TOM3 domain-containing protein" evidence="2">
    <location>
        <begin position="17"/>
        <end position="505"/>
    </location>
</feature>
<name>A0A3P3YHT1_PLABS</name>
<keyword evidence="1" id="KW-0472">Membrane</keyword>
<feature type="transmembrane region" description="Helical" evidence="1">
    <location>
        <begin position="210"/>
        <end position="235"/>
    </location>
</feature>
<keyword evidence="1" id="KW-0812">Transmembrane</keyword>
<accession>A0A3P3YHT1</accession>
<feature type="transmembrane region" description="Helical" evidence="1">
    <location>
        <begin position="168"/>
        <end position="189"/>
    </location>
</feature>
<feature type="transmembrane region" description="Helical" evidence="1">
    <location>
        <begin position="284"/>
        <end position="304"/>
    </location>
</feature>
<dbReference type="Proteomes" id="UP000290189">
    <property type="component" value="Unassembled WGS sequence"/>
</dbReference>
<feature type="signal peptide" evidence="2">
    <location>
        <begin position="1"/>
        <end position="16"/>
    </location>
</feature>
<geneLocation type="mitochondrion" evidence="3"/>
<evidence type="ECO:0000256" key="1">
    <source>
        <dbReference type="SAM" id="Phobius"/>
    </source>
</evidence>
<keyword evidence="2" id="KW-0732">Signal</keyword>
<evidence type="ECO:0000256" key="2">
    <source>
        <dbReference type="SAM" id="SignalP"/>
    </source>
</evidence>
<proteinExistence type="predicted"/>
<evidence type="ECO:0008006" key="5">
    <source>
        <dbReference type="Google" id="ProtNLM"/>
    </source>
</evidence>
<evidence type="ECO:0000313" key="3">
    <source>
        <dbReference type="EMBL" id="SPQ99694.1"/>
    </source>
</evidence>
<organism evidence="3 4">
    <name type="scientific">Plasmodiophora brassicae</name>
    <name type="common">Clubroot disease agent</name>
    <dbReference type="NCBI Taxonomy" id="37360"/>
    <lineage>
        <taxon>Eukaryota</taxon>
        <taxon>Sar</taxon>
        <taxon>Rhizaria</taxon>
        <taxon>Endomyxa</taxon>
        <taxon>Phytomyxea</taxon>
        <taxon>Plasmodiophorida</taxon>
        <taxon>Plasmodiophoridae</taxon>
        <taxon>Plasmodiophora</taxon>
    </lineage>
</organism>
<protein>
    <recommendedName>
        <fullName evidence="5">THH1/TOM1/TOM3 domain-containing protein</fullName>
    </recommendedName>
</protein>
<feature type="transmembrane region" description="Helical" evidence="1">
    <location>
        <begin position="255"/>
        <end position="272"/>
    </location>
</feature>
<feature type="transmembrane region" description="Helical" evidence="1">
    <location>
        <begin position="324"/>
        <end position="346"/>
    </location>
</feature>
<dbReference type="AlphaFoldDB" id="A0A3P3YHT1"/>
<sequence>MIWRAVSCVVLVPVIASIVVWDAGARTKVLRLNTPVVLGIRDERFLPIPPTRVVVAQTTTNDRDMSKAIVLLGQPLSRDLTAYESFLWMKRCHAAGCKALILHTSIDLAGVVAGLFQATMPEPVEIPVVEIGRIDGRTLLDHVASHPHDLISLTSDEPNLQLQMMSSWRVKSVLLVLMMLNVVALLMIARRLYQSYRASPPFKLDRSSKLCLVFLTIATLVQIIRGIYSTCIAFMQTSVYPVPLGVFLWLRHGGVPWIILAGLLLAFTTFRVHHRLMGWHRSWLTSYTFLTVVSVILFALDFGMTSIPLLLSNGLTSWTNYGKWVSFTVLLIISFTFLVFAVLLILTLRRITSAFDLQATSVRIDFLHSVLTRIVVCACVYSLLALTFRGHLIGYTLRWIMGGNAAYASDVLRCVGSLLKPVAVMSTVMALRPKPPGTAQSGAARSDPDRTKPHILADTFLLNVSESGHSRTASQVMQRFEIVRNQPSSTSTRLRRWFRRAVVST</sequence>
<keyword evidence="1" id="KW-1133">Transmembrane helix</keyword>
<feature type="transmembrane region" description="Helical" evidence="1">
    <location>
        <begin position="366"/>
        <end position="388"/>
    </location>
</feature>
<evidence type="ECO:0000313" key="4">
    <source>
        <dbReference type="Proteomes" id="UP000290189"/>
    </source>
</evidence>
<dbReference type="EMBL" id="OVEO01000012">
    <property type="protein sequence ID" value="SPQ99694.1"/>
    <property type="molecule type" value="Genomic_DNA"/>
</dbReference>